<accession>A0A6J8A7Q3</accession>
<reference evidence="1 2" key="1">
    <citation type="submission" date="2020-06" db="EMBL/GenBank/DDBJ databases">
        <authorList>
            <person name="Li R."/>
            <person name="Bekaert M."/>
        </authorList>
    </citation>
    <scope>NUCLEOTIDE SEQUENCE [LARGE SCALE GENOMIC DNA]</scope>
    <source>
        <strain evidence="2">wild</strain>
    </source>
</reference>
<gene>
    <name evidence="1" type="ORF">MCOR_3814</name>
</gene>
<dbReference type="Proteomes" id="UP000507470">
    <property type="component" value="Unassembled WGS sequence"/>
</dbReference>
<dbReference type="EMBL" id="CACVKT020000705">
    <property type="protein sequence ID" value="CAC5361852.1"/>
    <property type="molecule type" value="Genomic_DNA"/>
</dbReference>
<proteinExistence type="predicted"/>
<evidence type="ECO:0000313" key="2">
    <source>
        <dbReference type="Proteomes" id="UP000507470"/>
    </source>
</evidence>
<dbReference type="AlphaFoldDB" id="A0A6J8A7Q3"/>
<keyword evidence="2" id="KW-1185">Reference proteome</keyword>
<protein>
    <submittedName>
        <fullName evidence="1">Uncharacterized protein</fullName>
    </submittedName>
</protein>
<organism evidence="1 2">
    <name type="scientific">Mytilus coruscus</name>
    <name type="common">Sea mussel</name>
    <dbReference type="NCBI Taxonomy" id="42192"/>
    <lineage>
        <taxon>Eukaryota</taxon>
        <taxon>Metazoa</taxon>
        <taxon>Spiralia</taxon>
        <taxon>Lophotrochozoa</taxon>
        <taxon>Mollusca</taxon>
        <taxon>Bivalvia</taxon>
        <taxon>Autobranchia</taxon>
        <taxon>Pteriomorphia</taxon>
        <taxon>Mytilida</taxon>
        <taxon>Mytiloidea</taxon>
        <taxon>Mytilidae</taxon>
        <taxon>Mytilinae</taxon>
        <taxon>Mytilus</taxon>
    </lineage>
</organism>
<sequence>MTIRTFTVNGMLELNEGYCIEIRKVVHNSTGNKLQITCDNNSTTENSNATTISESTRSSTDITSPVSLMMTEYTNQLLTTTFETDKLTFATFTSTNISLGTRQTNQQQIDKGIDDTTLYVVISAIVRWSCDSRHRYNNGLILSKCTNRTCSGANTISDTLSLPSTANVVDNTGISNNYSPLTINNFQSLIDNRRLGETHIIPLSTISTGKITMVKETERSTNKRRGEYANLVL</sequence>
<evidence type="ECO:0000313" key="1">
    <source>
        <dbReference type="EMBL" id="CAC5361852.1"/>
    </source>
</evidence>
<name>A0A6J8A7Q3_MYTCO</name>